<feature type="region of interest" description="Disordered" evidence="1">
    <location>
        <begin position="1"/>
        <end position="44"/>
    </location>
</feature>
<feature type="compositionally biased region" description="Basic and acidic residues" evidence="1">
    <location>
        <begin position="1"/>
        <end position="25"/>
    </location>
</feature>
<keyword evidence="3" id="KW-1185">Reference proteome</keyword>
<dbReference type="AlphaFoldDB" id="M7XNW2"/>
<name>M7XNW2_RHOT1</name>
<feature type="region of interest" description="Disordered" evidence="1">
    <location>
        <begin position="67"/>
        <end position="114"/>
    </location>
</feature>
<dbReference type="RefSeq" id="XP_016272987.1">
    <property type="nucleotide sequence ID" value="XM_016415197.1"/>
</dbReference>
<sequence>MAVEAVHLDASARARRSQGDQDLPRVRSPQGRAPGYHQEERRQEGWGWPGLQVQAPLLQVPLHVLAPRRRQGREAPPVAPAYAQGQRRRRPRQGQEVSGPRPDWLLRRPGDREESCCDNSVVLFPDFCFHRRVWAEERVCRTLRENATG</sequence>
<gene>
    <name evidence="2" type="ORF">RHTO_01515</name>
</gene>
<dbReference type="Proteomes" id="UP000016926">
    <property type="component" value="Unassembled WGS sequence"/>
</dbReference>
<dbReference type="EMBL" id="KB722654">
    <property type="protein sequence ID" value="EMS21868.1"/>
    <property type="molecule type" value="Genomic_DNA"/>
</dbReference>
<reference evidence="2 3" key="1">
    <citation type="journal article" date="2012" name="Nat. Commun.">
        <title>A multi-omic map of the lipid-producing yeast Rhodosporidium toruloides.</title>
        <authorList>
            <person name="Zhu Z."/>
            <person name="Zhang S."/>
            <person name="Liu H."/>
            <person name="Shen H."/>
            <person name="Lin X."/>
            <person name="Yang F."/>
            <person name="Zhou Y.J."/>
            <person name="Jin G."/>
            <person name="Ye M."/>
            <person name="Zou H."/>
            <person name="Zou H."/>
            <person name="Zhao Z.K."/>
        </authorList>
    </citation>
    <scope>NUCLEOTIDE SEQUENCE [LARGE SCALE GENOMIC DNA]</scope>
    <source>
        <strain evidence="2 3">NP11</strain>
    </source>
</reference>
<accession>M7XNW2</accession>
<evidence type="ECO:0000256" key="1">
    <source>
        <dbReference type="SAM" id="MobiDB-lite"/>
    </source>
</evidence>
<dbReference type="HOGENOM" id="CLU_1750727_0_0_1"/>
<evidence type="ECO:0000313" key="3">
    <source>
        <dbReference type="Proteomes" id="UP000016926"/>
    </source>
</evidence>
<feature type="compositionally biased region" description="Basic and acidic residues" evidence="1">
    <location>
        <begin position="104"/>
        <end position="114"/>
    </location>
</feature>
<dbReference type="GeneID" id="27365528"/>
<evidence type="ECO:0000313" key="2">
    <source>
        <dbReference type="EMBL" id="EMS21868.1"/>
    </source>
</evidence>
<proteinExistence type="predicted"/>
<organism evidence="2 3">
    <name type="scientific">Rhodotorula toruloides (strain NP11)</name>
    <name type="common">Yeast</name>
    <name type="synonym">Rhodosporidium toruloides</name>
    <dbReference type="NCBI Taxonomy" id="1130832"/>
    <lineage>
        <taxon>Eukaryota</taxon>
        <taxon>Fungi</taxon>
        <taxon>Dikarya</taxon>
        <taxon>Basidiomycota</taxon>
        <taxon>Pucciniomycotina</taxon>
        <taxon>Microbotryomycetes</taxon>
        <taxon>Sporidiobolales</taxon>
        <taxon>Sporidiobolaceae</taxon>
        <taxon>Rhodotorula</taxon>
    </lineage>
</organism>
<protein>
    <submittedName>
        <fullName evidence="2">Uncharacterized protein</fullName>
    </submittedName>
</protein>